<protein>
    <submittedName>
        <fullName evidence="1">Uncharacterized protein</fullName>
    </submittedName>
</protein>
<organism evidence="1 2">
    <name type="scientific">Hypoxylon rubiginosum</name>
    <dbReference type="NCBI Taxonomy" id="110542"/>
    <lineage>
        <taxon>Eukaryota</taxon>
        <taxon>Fungi</taxon>
        <taxon>Dikarya</taxon>
        <taxon>Ascomycota</taxon>
        <taxon>Pezizomycotina</taxon>
        <taxon>Sordariomycetes</taxon>
        <taxon>Xylariomycetidae</taxon>
        <taxon>Xylariales</taxon>
        <taxon>Hypoxylaceae</taxon>
        <taxon>Hypoxylon</taxon>
    </lineage>
</organism>
<dbReference type="Proteomes" id="UP001497700">
    <property type="component" value="Unassembled WGS sequence"/>
</dbReference>
<keyword evidence="2" id="KW-1185">Reference proteome</keyword>
<comment type="caution">
    <text evidence="1">The sequence shown here is derived from an EMBL/GenBank/DDBJ whole genome shotgun (WGS) entry which is preliminary data.</text>
</comment>
<proteinExistence type="predicted"/>
<reference evidence="1 2" key="1">
    <citation type="journal article" date="2022" name="New Phytol.">
        <title>Ecological generalism drives hyperdiversity of secondary metabolite gene clusters in xylarialean endophytes.</title>
        <authorList>
            <person name="Franco M.E.E."/>
            <person name="Wisecaver J.H."/>
            <person name="Arnold A.E."/>
            <person name="Ju Y.M."/>
            <person name="Slot J.C."/>
            <person name="Ahrendt S."/>
            <person name="Moore L.P."/>
            <person name="Eastman K.E."/>
            <person name="Scott K."/>
            <person name="Konkel Z."/>
            <person name="Mondo S.J."/>
            <person name="Kuo A."/>
            <person name="Hayes R.D."/>
            <person name="Haridas S."/>
            <person name="Andreopoulos B."/>
            <person name="Riley R."/>
            <person name="LaButti K."/>
            <person name="Pangilinan J."/>
            <person name="Lipzen A."/>
            <person name="Amirebrahimi M."/>
            <person name="Yan J."/>
            <person name="Adam C."/>
            <person name="Keymanesh K."/>
            <person name="Ng V."/>
            <person name="Louie K."/>
            <person name="Northen T."/>
            <person name="Drula E."/>
            <person name="Henrissat B."/>
            <person name="Hsieh H.M."/>
            <person name="Youens-Clark K."/>
            <person name="Lutzoni F."/>
            <person name="Miadlikowska J."/>
            <person name="Eastwood D.C."/>
            <person name="Hamelin R.C."/>
            <person name="Grigoriev I.V."/>
            <person name="U'Ren J.M."/>
        </authorList>
    </citation>
    <scope>NUCLEOTIDE SEQUENCE [LARGE SCALE GENOMIC DNA]</scope>
    <source>
        <strain evidence="1 2">CBS 119005</strain>
    </source>
</reference>
<sequence>MVHLSPEATIALVALVVGLIPALLALWNWWHTLQHRQANRQLQYLPRYSNPSSNEIHLTSLREPDASMTIGIFILVKIYYRRSWDAWTERSLR</sequence>
<dbReference type="EMBL" id="MU393586">
    <property type="protein sequence ID" value="KAI4860457.1"/>
    <property type="molecule type" value="Genomic_DNA"/>
</dbReference>
<name>A0ACB9YMN1_9PEZI</name>
<accession>A0ACB9YMN1</accession>
<evidence type="ECO:0000313" key="2">
    <source>
        <dbReference type="Proteomes" id="UP001497700"/>
    </source>
</evidence>
<evidence type="ECO:0000313" key="1">
    <source>
        <dbReference type="EMBL" id="KAI4860457.1"/>
    </source>
</evidence>
<gene>
    <name evidence="1" type="ORF">F4820DRAFT_436895</name>
</gene>